<evidence type="ECO:0000256" key="8">
    <source>
        <dbReference type="ARBA" id="ARBA00049229"/>
    </source>
</evidence>
<evidence type="ECO:0000256" key="2">
    <source>
        <dbReference type="ARBA" id="ARBA00004931"/>
    </source>
</evidence>
<organism evidence="9 10">
    <name type="scientific">Indibacter alkaliphilus (strain CCUG 57479 / KCTC 22604 / LW1)</name>
    <dbReference type="NCBI Taxonomy" id="1189612"/>
    <lineage>
        <taxon>Bacteria</taxon>
        <taxon>Pseudomonadati</taxon>
        <taxon>Bacteroidota</taxon>
        <taxon>Cytophagia</taxon>
        <taxon>Cytophagales</taxon>
        <taxon>Cyclobacteriaceae</taxon>
    </lineage>
</organism>
<dbReference type="Gene3D" id="3.20.10.10">
    <property type="entry name" value="D-amino Acid Aminotransferase, subunit A, domain 2"/>
    <property type="match status" value="1"/>
</dbReference>
<comment type="catalytic activity">
    <reaction evidence="6">
        <text>L-valine + 2-oxoglutarate = 3-methyl-2-oxobutanoate + L-glutamate</text>
        <dbReference type="Rhea" id="RHEA:24813"/>
        <dbReference type="ChEBI" id="CHEBI:11851"/>
        <dbReference type="ChEBI" id="CHEBI:16810"/>
        <dbReference type="ChEBI" id="CHEBI:29985"/>
        <dbReference type="ChEBI" id="CHEBI:57762"/>
        <dbReference type="EC" id="2.6.1.42"/>
    </reaction>
</comment>
<keyword evidence="10" id="KW-1185">Reference proteome</keyword>
<dbReference type="SUPFAM" id="SSF56752">
    <property type="entry name" value="D-aminoacid aminotransferase-like PLP-dependent enzymes"/>
    <property type="match status" value="1"/>
</dbReference>
<comment type="catalytic activity">
    <reaction evidence="7">
        <text>L-isoleucine + 2-oxoglutarate = (S)-3-methyl-2-oxopentanoate + L-glutamate</text>
        <dbReference type="Rhea" id="RHEA:24801"/>
        <dbReference type="ChEBI" id="CHEBI:16810"/>
        <dbReference type="ChEBI" id="CHEBI:29985"/>
        <dbReference type="ChEBI" id="CHEBI:35146"/>
        <dbReference type="ChEBI" id="CHEBI:58045"/>
        <dbReference type="EC" id="2.6.1.42"/>
    </reaction>
</comment>
<dbReference type="OrthoDB" id="9805628at2"/>
<evidence type="ECO:0000256" key="1">
    <source>
        <dbReference type="ARBA" id="ARBA00004824"/>
    </source>
</evidence>
<comment type="catalytic activity">
    <reaction evidence="8">
        <text>L-leucine + 2-oxoglutarate = 4-methyl-2-oxopentanoate + L-glutamate</text>
        <dbReference type="Rhea" id="RHEA:18321"/>
        <dbReference type="ChEBI" id="CHEBI:16810"/>
        <dbReference type="ChEBI" id="CHEBI:17865"/>
        <dbReference type="ChEBI" id="CHEBI:29985"/>
        <dbReference type="ChEBI" id="CHEBI:57427"/>
        <dbReference type="EC" id="2.6.1.42"/>
    </reaction>
</comment>
<dbReference type="PANTHER" id="PTHR42743">
    <property type="entry name" value="AMINO-ACID AMINOTRANSFERASE"/>
    <property type="match status" value="1"/>
</dbReference>
<comment type="pathway">
    <text evidence="1">Amino-acid biosynthesis; L-isoleucine biosynthesis; L-isoleucine from 2-oxobutanoate: step 4/4.</text>
</comment>
<dbReference type="PANTHER" id="PTHR42743:SF11">
    <property type="entry name" value="AMINODEOXYCHORISMATE LYASE"/>
    <property type="match status" value="1"/>
</dbReference>
<dbReference type="EMBL" id="ALWO02000037">
    <property type="protein sequence ID" value="EOZ95695.1"/>
    <property type="molecule type" value="Genomic_DNA"/>
</dbReference>
<evidence type="ECO:0000256" key="6">
    <source>
        <dbReference type="ARBA" id="ARBA00048212"/>
    </source>
</evidence>
<sequence>MYVSETVSFFKSQSGTWSSEPCDFHNRGFLFGDGIFETMVFKNGEIMFKEFHQRRLMTSCKVLELERDGLTQISELESMFSEKFPKNSVLRMRWNIFRAGEGKYTPEKNLILESIQVRSFSKPEPIKENIAFAKDVQLFPTPFTHCKTLSALPYVLANLERKRRGLDDVILLDHEGHISEAGASNIFWKTDGKYFTPSLKASCIDGVSRNVILTQLKQMKLPVEQGLYKKEDILKADLVFVSNVTGISLVEKIEGSRFNVEGLPFELLNLFE</sequence>
<dbReference type="RefSeq" id="WP_009033460.1">
    <property type="nucleotide sequence ID" value="NZ_ALWO02000037.1"/>
</dbReference>
<dbReference type="GO" id="GO:0016829">
    <property type="term" value="F:lyase activity"/>
    <property type="evidence" value="ECO:0007669"/>
    <property type="project" value="UniProtKB-KW"/>
</dbReference>
<comment type="similarity">
    <text evidence="4">Belongs to the class-IV pyridoxal-phosphate-dependent aminotransferase family.</text>
</comment>
<dbReference type="InterPro" id="IPR001544">
    <property type="entry name" value="Aminotrans_IV"/>
</dbReference>
<evidence type="ECO:0000313" key="9">
    <source>
        <dbReference type="EMBL" id="EOZ95695.1"/>
    </source>
</evidence>
<dbReference type="GO" id="GO:0052656">
    <property type="term" value="F:L-isoleucine-2-oxoglutarate transaminase activity"/>
    <property type="evidence" value="ECO:0007669"/>
    <property type="project" value="RHEA"/>
</dbReference>
<keyword evidence="9" id="KW-0456">Lyase</keyword>
<dbReference type="InterPro" id="IPR036038">
    <property type="entry name" value="Aminotransferase-like"/>
</dbReference>
<evidence type="ECO:0000256" key="3">
    <source>
        <dbReference type="ARBA" id="ARBA00005072"/>
    </source>
</evidence>
<evidence type="ECO:0000256" key="5">
    <source>
        <dbReference type="ARBA" id="ARBA00013053"/>
    </source>
</evidence>
<gene>
    <name evidence="9" type="ORF">A33Q_3057</name>
</gene>
<dbReference type="STRING" id="1189612.A33Q_3057"/>
<proteinExistence type="inferred from homology"/>
<comment type="pathway">
    <text evidence="3">Amino-acid biosynthesis; L-leucine biosynthesis; L-leucine from 3-methyl-2-oxobutanoate: step 4/4.</text>
</comment>
<dbReference type="EC" id="2.6.1.42" evidence="5"/>
<protein>
    <recommendedName>
        <fullName evidence="5">branched-chain-amino-acid transaminase</fullName>
        <ecNumber evidence="5">2.6.1.42</ecNumber>
    </recommendedName>
</protein>
<dbReference type="InterPro" id="IPR043131">
    <property type="entry name" value="BCAT-like_N"/>
</dbReference>
<dbReference type="Proteomes" id="UP000006073">
    <property type="component" value="Unassembled WGS sequence"/>
</dbReference>
<reference evidence="9 10" key="1">
    <citation type="journal article" date="2013" name="Genome Announc.">
        <title>Draft Genome Sequence of Indibacter alkaliphilus Strain LW1T, Isolated from Lonar Lake, a Haloalkaline Lake in the Buldana District of Maharashtra, India.</title>
        <authorList>
            <person name="Singh A."/>
            <person name="Kumar Jangir P."/>
            <person name="Sharma R."/>
            <person name="Singh A."/>
            <person name="Kumar Pinnaka A."/>
            <person name="Shivaji S."/>
        </authorList>
    </citation>
    <scope>NUCLEOTIDE SEQUENCE [LARGE SCALE GENOMIC DNA]</scope>
    <source>
        <strain evidence="10">CCUG 57479 / KCTC 22604 / LW1</strain>
    </source>
</reference>
<dbReference type="GO" id="GO:0046394">
    <property type="term" value="P:carboxylic acid biosynthetic process"/>
    <property type="evidence" value="ECO:0007669"/>
    <property type="project" value="UniProtKB-ARBA"/>
</dbReference>
<name>S2DF74_INDAL</name>
<dbReference type="Pfam" id="PF01063">
    <property type="entry name" value="Aminotran_4"/>
    <property type="match status" value="1"/>
</dbReference>
<comment type="caution">
    <text evidence="9">The sequence shown here is derived from an EMBL/GenBank/DDBJ whole genome shotgun (WGS) entry which is preliminary data.</text>
</comment>
<dbReference type="InterPro" id="IPR050571">
    <property type="entry name" value="Class-IV_PLP-Dep_Aminotrnsfr"/>
</dbReference>
<evidence type="ECO:0000256" key="4">
    <source>
        <dbReference type="ARBA" id="ARBA00009320"/>
    </source>
</evidence>
<dbReference type="GO" id="GO:0052655">
    <property type="term" value="F:L-valine-2-oxoglutarate transaminase activity"/>
    <property type="evidence" value="ECO:0007669"/>
    <property type="project" value="RHEA"/>
</dbReference>
<accession>S2DF74</accession>
<dbReference type="GO" id="GO:0052654">
    <property type="term" value="F:L-leucine-2-oxoglutarate transaminase activity"/>
    <property type="evidence" value="ECO:0007669"/>
    <property type="project" value="RHEA"/>
</dbReference>
<evidence type="ECO:0000313" key="10">
    <source>
        <dbReference type="Proteomes" id="UP000006073"/>
    </source>
</evidence>
<dbReference type="Gene3D" id="3.30.470.10">
    <property type="match status" value="1"/>
</dbReference>
<dbReference type="InterPro" id="IPR043132">
    <property type="entry name" value="BCAT-like_C"/>
</dbReference>
<comment type="pathway">
    <text evidence="2">Amino-acid biosynthesis; L-valine biosynthesis; L-valine from pyruvate: step 4/4.</text>
</comment>
<dbReference type="AlphaFoldDB" id="S2DF74"/>
<evidence type="ECO:0000256" key="7">
    <source>
        <dbReference type="ARBA" id="ARBA00048798"/>
    </source>
</evidence>
<dbReference type="eggNOG" id="COG0115">
    <property type="taxonomic scope" value="Bacteria"/>
</dbReference>